<dbReference type="Ensembl" id="ENSPMAT00000009871.1">
    <property type="protein sequence ID" value="ENSPMAP00000009829.1"/>
    <property type="gene ID" value="ENSPMAG00000008928.1"/>
</dbReference>
<dbReference type="GeneTree" id="ENSGT01030000238595"/>
<protein>
    <submittedName>
        <fullName evidence="2">Uncharacterized protein</fullName>
    </submittedName>
</protein>
<accession>S4RX89</accession>
<name>S4RX89_PETMA</name>
<sequence>RERGGAPPRNWDRRRGDRERERDGDRPQAPFDHQHHHHHHHHHGPPVPGLAGTPRGDLPAELGTARQSEDGAAVRAAQEHGSHDGRAVDTADGRDAEMGPSGASYEEYEPISDDELDEMLADGADGSRDPNKQTDPADVAAVDWSSLANESKEVDGEQRDAGMALLRFTPGAVLLRLGVSARLAGPRLLQRIRDACKVEIKSPEDHVEAMLEQELGALGRAVLGRRHEQAAVLHVAAPCHRALCYRRDLAIRRQMLSGKIGGQQPYTNAPSLDPELLRASLRLFKRRRAGVPPLSPSDDVCLGVPDVLNKMPADRSLS</sequence>
<feature type="region of interest" description="Disordered" evidence="1">
    <location>
        <begin position="1"/>
        <end position="108"/>
    </location>
</feature>
<feature type="region of interest" description="Disordered" evidence="1">
    <location>
        <begin position="120"/>
        <end position="140"/>
    </location>
</feature>
<dbReference type="PANTHER" id="PTHR38563">
    <property type="entry name" value="FL(2)D-ASSOCIATED COMPLEX COMPONENT"/>
    <property type="match status" value="1"/>
</dbReference>
<dbReference type="GO" id="GO:0036396">
    <property type="term" value="C:RNA N6-methyladenosine methyltransferase complex"/>
    <property type="evidence" value="ECO:0007669"/>
    <property type="project" value="InterPro"/>
</dbReference>
<proteinExistence type="predicted"/>
<dbReference type="PANTHER" id="PTHR38563:SF1">
    <property type="entry name" value="FL(2)D-ASSOCIATED COMPLEX COMPONENT"/>
    <property type="match status" value="1"/>
</dbReference>
<dbReference type="InterPro" id="IPR040427">
    <property type="entry name" value="Flacc"/>
</dbReference>
<evidence type="ECO:0000256" key="1">
    <source>
        <dbReference type="SAM" id="MobiDB-lite"/>
    </source>
</evidence>
<feature type="compositionally biased region" description="Basic and acidic residues" evidence="1">
    <location>
        <begin position="77"/>
        <end position="97"/>
    </location>
</feature>
<dbReference type="HOGENOM" id="CLU_875893_0_0_1"/>
<dbReference type="GO" id="GO:0016556">
    <property type="term" value="P:mRNA modification"/>
    <property type="evidence" value="ECO:0007669"/>
    <property type="project" value="InterPro"/>
</dbReference>
<feature type="compositionally biased region" description="Basic and acidic residues" evidence="1">
    <location>
        <begin position="1"/>
        <end position="26"/>
    </location>
</feature>
<reference evidence="2" key="1">
    <citation type="submission" date="2025-08" db="UniProtKB">
        <authorList>
            <consortium name="Ensembl"/>
        </authorList>
    </citation>
    <scope>IDENTIFICATION</scope>
</reference>
<reference evidence="2" key="2">
    <citation type="submission" date="2025-09" db="UniProtKB">
        <authorList>
            <consortium name="Ensembl"/>
        </authorList>
    </citation>
    <scope>IDENTIFICATION</scope>
</reference>
<evidence type="ECO:0000313" key="2">
    <source>
        <dbReference type="Ensembl" id="ENSPMAP00000009829.1"/>
    </source>
</evidence>
<organism evidence="2">
    <name type="scientific">Petromyzon marinus</name>
    <name type="common">Sea lamprey</name>
    <dbReference type="NCBI Taxonomy" id="7757"/>
    <lineage>
        <taxon>Eukaryota</taxon>
        <taxon>Metazoa</taxon>
        <taxon>Chordata</taxon>
        <taxon>Craniata</taxon>
        <taxon>Vertebrata</taxon>
        <taxon>Cyclostomata</taxon>
        <taxon>Hyperoartia</taxon>
        <taxon>Petromyzontiformes</taxon>
        <taxon>Petromyzontidae</taxon>
        <taxon>Petromyzon</taxon>
    </lineage>
</organism>
<feature type="compositionally biased region" description="Basic residues" evidence="1">
    <location>
        <begin position="34"/>
        <end position="44"/>
    </location>
</feature>
<dbReference type="AlphaFoldDB" id="S4RX89"/>